<evidence type="ECO:0000313" key="5">
    <source>
        <dbReference type="EMBL" id="MBB5987129.1"/>
    </source>
</evidence>
<feature type="compositionally biased region" description="Low complexity" evidence="4">
    <location>
        <begin position="497"/>
        <end position="517"/>
    </location>
</feature>
<feature type="repeat" description="ANK" evidence="3">
    <location>
        <begin position="34"/>
        <end position="66"/>
    </location>
</feature>
<dbReference type="PRINTS" id="PR01415">
    <property type="entry name" value="ANKYRIN"/>
</dbReference>
<dbReference type="EMBL" id="JACHKA010000001">
    <property type="protein sequence ID" value="MBB5987129.1"/>
    <property type="molecule type" value="Genomic_DNA"/>
</dbReference>
<evidence type="ECO:0000256" key="3">
    <source>
        <dbReference type="PROSITE-ProRule" id="PRU00023"/>
    </source>
</evidence>
<dbReference type="Pfam" id="PF13606">
    <property type="entry name" value="Ank_3"/>
    <property type="match status" value="1"/>
</dbReference>
<feature type="repeat" description="ANK" evidence="3">
    <location>
        <begin position="203"/>
        <end position="235"/>
    </location>
</feature>
<gene>
    <name evidence="5" type="ORF">HNP60_003103</name>
</gene>
<dbReference type="InterPro" id="IPR036770">
    <property type="entry name" value="Ankyrin_rpt-contain_sf"/>
</dbReference>
<dbReference type="SUPFAM" id="SSF48403">
    <property type="entry name" value="Ankyrin repeat"/>
    <property type="match status" value="2"/>
</dbReference>
<feature type="repeat" description="ANK" evidence="3">
    <location>
        <begin position="134"/>
        <end position="166"/>
    </location>
</feature>
<feature type="repeat" description="ANK" evidence="3">
    <location>
        <begin position="339"/>
        <end position="371"/>
    </location>
</feature>
<dbReference type="Gene3D" id="1.25.40.20">
    <property type="entry name" value="Ankyrin repeat-containing domain"/>
    <property type="match status" value="4"/>
</dbReference>
<organism evidence="5 6">
    <name type="scientific">Sphingobium lignivorans</name>
    <dbReference type="NCBI Taxonomy" id="2735886"/>
    <lineage>
        <taxon>Bacteria</taxon>
        <taxon>Pseudomonadati</taxon>
        <taxon>Pseudomonadota</taxon>
        <taxon>Alphaproteobacteria</taxon>
        <taxon>Sphingomonadales</taxon>
        <taxon>Sphingomonadaceae</taxon>
        <taxon>Sphingobium</taxon>
    </lineage>
</organism>
<dbReference type="PROSITE" id="PS50297">
    <property type="entry name" value="ANK_REP_REGION"/>
    <property type="match status" value="7"/>
</dbReference>
<dbReference type="PANTHER" id="PTHR24188">
    <property type="entry name" value="ANKYRIN REPEAT PROTEIN"/>
    <property type="match status" value="1"/>
</dbReference>
<feature type="region of interest" description="Disordered" evidence="4">
    <location>
        <begin position="489"/>
        <end position="525"/>
    </location>
</feature>
<feature type="repeat" description="ANK" evidence="3">
    <location>
        <begin position="67"/>
        <end position="99"/>
    </location>
</feature>
<dbReference type="InterPro" id="IPR002110">
    <property type="entry name" value="Ankyrin_rpt"/>
</dbReference>
<evidence type="ECO:0000256" key="4">
    <source>
        <dbReference type="SAM" id="MobiDB-lite"/>
    </source>
</evidence>
<dbReference type="PANTHER" id="PTHR24188:SF29">
    <property type="entry name" value="GH09064P"/>
    <property type="match status" value="1"/>
</dbReference>
<name>A0ABR6NLP5_9SPHN</name>
<keyword evidence="1" id="KW-0677">Repeat</keyword>
<evidence type="ECO:0000256" key="1">
    <source>
        <dbReference type="ARBA" id="ARBA00022737"/>
    </source>
</evidence>
<protein>
    <submittedName>
        <fullName evidence="5">Ankyrin repeat protein</fullName>
    </submittedName>
</protein>
<dbReference type="Proteomes" id="UP001138540">
    <property type="component" value="Unassembled WGS sequence"/>
</dbReference>
<feature type="repeat" description="ANK" evidence="3">
    <location>
        <begin position="236"/>
        <end position="268"/>
    </location>
</feature>
<feature type="repeat" description="ANK" evidence="3">
    <location>
        <begin position="418"/>
        <end position="450"/>
    </location>
</feature>
<proteinExistence type="predicted"/>
<dbReference type="PROSITE" id="PS50088">
    <property type="entry name" value="ANK_REPEAT"/>
    <property type="match status" value="8"/>
</dbReference>
<keyword evidence="2 3" id="KW-0040">ANK repeat</keyword>
<dbReference type="Pfam" id="PF12796">
    <property type="entry name" value="Ank_2"/>
    <property type="match status" value="3"/>
</dbReference>
<sequence>MLGRRMAEAASGRMMAEARALLEQGADPSQVSADGTPALLWAAHFSDQPTMSLLLDHGANPDGINRFGTTALHIASGQGDEALVKRLLQAGAKPDIPDVRGETPLIAAARQGSLGVVNRLIDAGAAVNAAEKTHHVTPLMLAAWNAHPDVVRRLLEAGARIDAKTIVGDTPKFTPPGFGNGSHGDGIVRGGVPTQGQRPPIAGGLTPLHYAIRAGDLESTRMLIEAGAPLEGAEPNGIRPLLMAILNNRMDIATYLLGLGANVNAADWYGRTPLFAAVEIRNVEYASDSTEHGIDRPAVLKVIDLLLQKGAQPNARVNEYPPIRQFLMHGGSLSWVDFTGQTPFLRAALSGDVTSMKLLIKYGADPNLATWRGTTPLMAAAGVNWQFYQTYDEGEDQLLEAIKLCMKYGQDVNAANSMKVTALHGAANRGSDKIVRFLVEKGARLEDADDQGRTALTWAQGVFLATLPAQAKPTTIALIERLCKERGLQCERRKPTAAPGAPGSEPRAAAPASANPAITSRKQAS</sequence>
<accession>A0ABR6NLP5</accession>
<dbReference type="SMART" id="SM00248">
    <property type="entry name" value="ANK"/>
    <property type="match status" value="10"/>
</dbReference>
<keyword evidence="6" id="KW-1185">Reference proteome</keyword>
<evidence type="ECO:0000313" key="6">
    <source>
        <dbReference type="Proteomes" id="UP001138540"/>
    </source>
</evidence>
<reference evidence="5 6" key="1">
    <citation type="submission" date="2020-08" db="EMBL/GenBank/DDBJ databases">
        <title>Exploring microbial biodiversity for novel pathways involved in the catabolism of aromatic compounds derived from lignin.</title>
        <authorList>
            <person name="Elkins J."/>
        </authorList>
    </citation>
    <scope>NUCLEOTIDE SEQUENCE [LARGE SCALE GENOMIC DNA]</scope>
    <source>
        <strain evidence="5 6">B1D3A</strain>
    </source>
</reference>
<feature type="repeat" description="ANK" evidence="3">
    <location>
        <begin position="100"/>
        <end position="132"/>
    </location>
</feature>
<comment type="caution">
    <text evidence="5">The sequence shown here is derived from an EMBL/GenBank/DDBJ whole genome shotgun (WGS) entry which is preliminary data.</text>
</comment>
<evidence type="ECO:0000256" key="2">
    <source>
        <dbReference type="ARBA" id="ARBA00023043"/>
    </source>
</evidence>